<accession>A0ABY3MT46</accession>
<dbReference type="InterPro" id="IPR027016">
    <property type="entry name" value="UCP029811"/>
</dbReference>
<gene>
    <name evidence="3" type="ORF">CWS31_016180</name>
</gene>
<keyword evidence="4" id="KW-1185">Reference proteome</keyword>
<dbReference type="Pfam" id="PF04264">
    <property type="entry name" value="YceI"/>
    <property type="match status" value="1"/>
</dbReference>
<dbReference type="EMBL" id="PJAI02000029">
    <property type="protein sequence ID" value="TYK64354.1"/>
    <property type="molecule type" value="Genomic_DNA"/>
</dbReference>
<comment type="caution">
    <text evidence="3">The sequence shown here is derived from an EMBL/GenBank/DDBJ whole genome shotgun (WGS) entry which is preliminary data.</text>
</comment>
<dbReference type="PANTHER" id="PTHR34406">
    <property type="entry name" value="PROTEIN YCEI"/>
    <property type="match status" value="1"/>
</dbReference>
<name>A0ABY3MT46_9GAMM</name>
<organism evidence="3 4">
    <name type="scientific">Colwellia echini</name>
    <dbReference type="NCBI Taxonomy" id="1982103"/>
    <lineage>
        <taxon>Bacteria</taxon>
        <taxon>Pseudomonadati</taxon>
        <taxon>Pseudomonadota</taxon>
        <taxon>Gammaproteobacteria</taxon>
        <taxon>Alteromonadales</taxon>
        <taxon>Colwelliaceae</taxon>
        <taxon>Colwellia</taxon>
    </lineage>
</organism>
<evidence type="ECO:0000259" key="2">
    <source>
        <dbReference type="SMART" id="SM00867"/>
    </source>
</evidence>
<keyword evidence="1" id="KW-0732">Signal</keyword>
<dbReference type="InterPro" id="IPR036761">
    <property type="entry name" value="TTHA0802/YceI-like_sf"/>
</dbReference>
<evidence type="ECO:0000313" key="3">
    <source>
        <dbReference type="EMBL" id="TYK64354.1"/>
    </source>
</evidence>
<dbReference type="SMART" id="SM00867">
    <property type="entry name" value="YceI"/>
    <property type="match status" value="1"/>
</dbReference>
<protein>
    <submittedName>
        <fullName evidence="3">YceI family protein</fullName>
    </submittedName>
</protein>
<proteinExistence type="predicted"/>
<feature type="chain" id="PRO_5046721334" evidence="1">
    <location>
        <begin position="30"/>
        <end position="202"/>
    </location>
</feature>
<dbReference type="Proteomes" id="UP000815846">
    <property type="component" value="Unassembled WGS sequence"/>
</dbReference>
<sequence length="202" mass="21848">MMKRSFINSAYYKLGAMALACVFSTVASANWSLDSEQSSVNFISIKKDTIAEVHHFNQLTGSVNDKNIATVAIDLNSVSTAIEIRDERMKTVLFETETFPLATITTDITLDEVNASPVGTVTVQNVDLALTLHGETKSYSTQLQIFKNNKDTLVVNTTAPIIVNASDFKLLAGIEKLRELAGLSSIASAVPVTATLVFNQGK</sequence>
<evidence type="ECO:0000256" key="1">
    <source>
        <dbReference type="SAM" id="SignalP"/>
    </source>
</evidence>
<feature type="signal peptide" evidence="1">
    <location>
        <begin position="1"/>
        <end position="29"/>
    </location>
</feature>
<dbReference type="Gene3D" id="2.40.128.110">
    <property type="entry name" value="Lipid/polyisoprenoid-binding, YceI-like"/>
    <property type="match status" value="1"/>
</dbReference>
<evidence type="ECO:0000313" key="4">
    <source>
        <dbReference type="Proteomes" id="UP000815846"/>
    </source>
</evidence>
<feature type="domain" description="Lipid/polyisoprenoid-binding YceI-like" evidence="2">
    <location>
        <begin position="30"/>
        <end position="199"/>
    </location>
</feature>
<dbReference type="InterPro" id="IPR007372">
    <property type="entry name" value="Lipid/polyisoprenoid-bd_YceI"/>
</dbReference>
<dbReference type="PANTHER" id="PTHR34406:SF1">
    <property type="entry name" value="PROTEIN YCEI"/>
    <property type="match status" value="1"/>
</dbReference>
<reference evidence="3 4" key="1">
    <citation type="submission" date="2019-08" db="EMBL/GenBank/DDBJ databases">
        <title>Microbe sample from Colwellia echini.</title>
        <authorList>
            <person name="Christiansen L."/>
            <person name="Pathiraja D."/>
            <person name="Schultz-Johansen M."/>
            <person name="Choi I.-G."/>
            <person name="Stougaard P."/>
        </authorList>
    </citation>
    <scope>NUCLEOTIDE SEQUENCE [LARGE SCALE GENOMIC DNA]</scope>
    <source>
        <strain evidence="3 4">A3</strain>
    </source>
</reference>
<dbReference type="PIRSF" id="PIRSF029811">
    <property type="entry name" value="UCP029811"/>
    <property type="match status" value="1"/>
</dbReference>
<dbReference type="SUPFAM" id="SSF101874">
    <property type="entry name" value="YceI-like"/>
    <property type="match status" value="1"/>
</dbReference>